<reference evidence="3" key="1">
    <citation type="journal article" date="2007" name="Nature">
        <title>The grapevine genome sequence suggests ancestral hexaploidization in major angiosperm phyla.</title>
        <authorList>
            <consortium name="The French-Italian Public Consortium for Grapevine Genome Characterization."/>
            <person name="Jaillon O."/>
            <person name="Aury J.-M."/>
            <person name="Noel B."/>
            <person name="Policriti A."/>
            <person name="Clepet C."/>
            <person name="Casagrande A."/>
            <person name="Choisne N."/>
            <person name="Aubourg S."/>
            <person name="Vitulo N."/>
            <person name="Jubin C."/>
            <person name="Vezzi A."/>
            <person name="Legeai F."/>
            <person name="Hugueney P."/>
            <person name="Dasilva C."/>
            <person name="Horner D."/>
            <person name="Mica E."/>
            <person name="Jublot D."/>
            <person name="Poulain J."/>
            <person name="Bruyere C."/>
            <person name="Billault A."/>
            <person name="Segurens B."/>
            <person name="Gouyvenoux M."/>
            <person name="Ugarte E."/>
            <person name="Cattonaro F."/>
            <person name="Anthouard V."/>
            <person name="Vico V."/>
            <person name="Del Fabbro C."/>
            <person name="Alaux M."/>
            <person name="Di Gaspero G."/>
            <person name="Dumas V."/>
            <person name="Felice N."/>
            <person name="Paillard S."/>
            <person name="Juman I."/>
            <person name="Moroldo M."/>
            <person name="Scalabrin S."/>
            <person name="Canaguier A."/>
            <person name="Le Clainche I."/>
            <person name="Malacrida G."/>
            <person name="Durand E."/>
            <person name="Pesole G."/>
            <person name="Laucou V."/>
            <person name="Chatelet P."/>
            <person name="Merdinoglu D."/>
            <person name="Delledonne M."/>
            <person name="Pezzotti M."/>
            <person name="Lecharny A."/>
            <person name="Scarpelli C."/>
            <person name="Artiguenave F."/>
            <person name="Pe M.E."/>
            <person name="Valle G."/>
            <person name="Morgante M."/>
            <person name="Caboche M."/>
            <person name="Adam-Blondon A.-F."/>
            <person name="Weissenbach J."/>
            <person name="Quetier F."/>
            <person name="Wincker P."/>
        </authorList>
    </citation>
    <scope>NUCLEOTIDE SEQUENCE [LARGE SCALE GENOMIC DNA]</scope>
    <source>
        <strain evidence="3">cv. Pinot noir / PN40024</strain>
    </source>
</reference>
<feature type="region of interest" description="Disordered" evidence="1">
    <location>
        <begin position="1"/>
        <end position="35"/>
    </location>
</feature>
<protein>
    <submittedName>
        <fullName evidence="2">Uncharacterized protein</fullName>
    </submittedName>
</protein>
<dbReference type="InParanoid" id="D7TZ46"/>
<accession>D7TZ46</accession>
<gene>
    <name evidence="2" type="ORF">VIT_00s2740g00010</name>
</gene>
<name>D7TZ46_VITVI</name>
<dbReference type="Proteomes" id="UP000009183">
    <property type="component" value="Unassembled WGS sequence, unordered"/>
</dbReference>
<evidence type="ECO:0000313" key="2">
    <source>
        <dbReference type="EMBL" id="CBI35763.3"/>
    </source>
</evidence>
<feature type="compositionally biased region" description="Polar residues" evidence="1">
    <location>
        <begin position="18"/>
        <end position="31"/>
    </location>
</feature>
<keyword evidence="3" id="KW-1185">Reference proteome</keyword>
<proteinExistence type="predicted"/>
<feature type="non-terminal residue" evidence="2">
    <location>
        <position position="1"/>
    </location>
</feature>
<dbReference type="EMBL" id="FN596473">
    <property type="protein sequence ID" value="CBI35763.3"/>
    <property type="molecule type" value="Genomic_DNA"/>
</dbReference>
<dbReference type="AlphaFoldDB" id="D7TZ46"/>
<organism evidence="2 3">
    <name type="scientific">Vitis vinifera</name>
    <name type="common">Grape</name>
    <dbReference type="NCBI Taxonomy" id="29760"/>
    <lineage>
        <taxon>Eukaryota</taxon>
        <taxon>Viridiplantae</taxon>
        <taxon>Streptophyta</taxon>
        <taxon>Embryophyta</taxon>
        <taxon>Tracheophyta</taxon>
        <taxon>Spermatophyta</taxon>
        <taxon>Magnoliopsida</taxon>
        <taxon>eudicotyledons</taxon>
        <taxon>Gunneridae</taxon>
        <taxon>Pentapetalae</taxon>
        <taxon>rosids</taxon>
        <taxon>Vitales</taxon>
        <taxon>Vitaceae</taxon>
        <taxon>Viteae</taxon>
        <taxon>Vitis</taxon>
    </lineage>
</organism>
<dbReference type="PaxDb" id="29760-VIT_00s2740g00010.t01"/>
<evidence type="ECO:0000313" key="3">
    <source>
        <dbReference type="Proteomes" id="UP000009183"/>
    </source>
</evidence>
<sequence>YMRQIVMDQKLNEKPQPTAATVQTDNPTPISLNGLLPLSQGCKDWRSYKKSNHKSR</sequence>
<dbReference type="HOGENOM" id="CLU_3020576_0_0_1"/>
<evidence type="ECO:0000256" key="1">
    <source>
        <dbReference type="SAM" id="MobiDB-lite"/>
    </source>
</evidence>